<keyword evidence="2 5" id="KW-0378">Hydrolase</keyword>
<evidence type="ECO:0000259" key="4">
    <source>
        <dbReference type="PROSITE" id="PS50222"/>
    </source>
</evidence>
<dbReference type="PANTHER" id="PTHR48081:SF30">
    <property type="entry name" value="ACETYL-HYDROLASE LIPR-RELATED"/>
    <property type="match status" value="1"/>
</dbReference>
<dbReference type="Proteomes" id="UP000315003">
    <property type="component" value="Chromosome"/>
</dbReference>
<dbReference type="OrthoDB" id="269811at2"/>
<dbReference type="Gene3D" id="3.40.50.1820">
    <property type="entry name" value="alpha/beta hydrolase"/>
    <property type="match status" value="1"/>
</dbReference>
<accession>A0A517SUF2</accession>
<evidence type="ECO:0000256" key="2">
    <source>
        <dbReference type="ARBA" id="ARBA00022801"/>
    </source>
</evidence>
<evidence type="ECO:0000313" key="5">
    <source>
        <dbReference type="EMBL" id="QDT59730.1"/>
    </source>
</evidence>
<dbReference type="EC" id="3.1.1.1" evidence="5"/>
<proteinExistence type="inferred from homology"/>
<evidence type="ECO:0000256" key="1">
    <source>
        <dbReference type="ARBA" id="ARBA00010515"/>
    </source>
</evidence>
<dbReference type="RefSeq" id="WP_145271796.1">
    <property type="nucleotide sequence ID" value="NZ_CP036272.1"/>
</dbReference>
<sequence length="357" mass="38615" precursor="true">MKPTHLALVTAVTLAWAISPSNAADTPLEKQILRLHPQADNNGDGVSSGAEKATVSKEILKRFPQADKDGDGELSVTEQQAAIRQADIPKGKVYVYKQVDGVNREMEIYFPKGHDASKQTVPGIILFHGGGWGAGSRVAFSDQCDYFASRGMVAATVTYRLRTKEDRAKLPVGQSTKRVCLPDVKSAIRWFKQHANELGVDPDRIVAGGGSAGGHLCLLGTTNPGLNDPSDPQGIDTSVAAYVLFNPALSKSDAKDPDVDFMQHLKSDFGPAIVFFGSEDKWLRNGWMPAAAKMKSLGVTSVEMQIAQGQTHAFFNKQPWKEVTLIAADEFLTKLGFLQGKPTLAMPDTGQRLIVKP</sequence>
<dbReference type="SUPFAM" id="SSF53474">
    <property type="entry name" value="alpha/beta-Hydrolases"/>
    <property type="match status" value="1"/>
</dbReference>
<dbReference type="Gene3D" id="1.10.238.10">
    <property type="entry name" value="EF-hand"/>
    <property type="match status" value="1"/>
</dbReference>
<feature type="domain" description="EF-hand" evidence="4">
    <location>
        <begin position="54"/>
        <end position="89"/>
    </location>
</feature>
<dbReference type="GO" id="GO:0005509">
    <property type="term" value="F:calcium ion binding"/>
    <property type="evidence" value="ECO:0007669"/>
    <property type="project" value="InterPro"/>
</dbReference>
<name>A0A517SUF2_9BACT</name>
<feature type="chain" id="PRO_5021725482" evidence="3">
    <location>
        <begin position="24"/>
        <end position="357"/>
    </location>
</feature>
<dbReference type="InterPro" id="IPR049492">
    <property type="entry name" value="BD-FAE-like_dom"/>
</dbReference>
<dbReference type="GO" id="GO:0106435">
    <property type="term" value="F:carboxylesterase activity"/>
    <property type="evidence" value="ECO:0007669"/>
    <property type="project" value="UniProtKB-EC"/>
</dbReference>
<comment type="similarity">
    <text evidence="1">Belongs to the 'GDXG' lipolytic enzyme family.</text>
</comment>
<dbReference type="InterPro" id="IPR029058">
    <property type="entry name" value="AB_hydrolase_fold"/>
</dbReference>
<gene>
    <name evidence="5" type="primary">nlhH_5</name>
    <name evidence="5" type="ORF">SV7mr_22390</name>
</gene>
<dbReference type="Pfam" id="PF20434">
    <property type="entry name" value="BD-FAE"/>
    <property type="match status" value="1"/>
</dbReference>
<evidence type="ECO:0000256" key="3">
    <source>
        <dbReference type="SAM" id="SignalP"/>
    </source>
</evidence>
<reference evidence="5 6" key="1">
    <citation type="submission" date="2019-02" db="EMBL/GenBank/DDBJ databases">
        <title>Deep-cultivation of Planctomycetes and their phenomic and genomic characterization uncovers novel biology.</title>
        <authorList>
            <person name="Wiegand S."/>
            <person name="Jogler M."/>
            <person name="Boedeker C."/>
            <person name="Pinto D."/>
            <person name="Vollmers J."/>
            <person name="Rivas-Marin E."/>
            <person name="Kohn T."/>
            <person name="Peeters S.H."/>
            <person name="Heuer A."/>
            <person name="Rast P."/>
            <person name="Oberbeckmann S."/>
            <person name="Bunk B."/>
            <person name="Jeske O."/>
            <person name="Meyerdierks A."/>
            <person name="Storesund J.E."/>
            <person name="Kallscheuer N."/>
            <person name="Luecker S."/>
            <person name="Lage O.M."/>
            <person name="Pohl T."/>
            <person name="Merkel B.J."/>
            <person name="Hornburger P."/>
            <person name="Mueller R.-W."/>
            <person name="Bruemmer F."/>
            <person name="Labrenz M."/>
            <person name="Spormann A.M."/>
            <person name="Op den Camp H."/>
            <person name="Overmann J."/>
            <person name="Amann R."/>
            <person name="Jetten M.S.M."/>
            <person name="Mascher T."/>
            <person name="Medema M.H."/>
            <person name="Devos D.P."/>
            <person name="Kaster A.-K."/>
            <person name="Ovreas L."/>
            <person name="Rohde M."/>
            <person name="Galperin M.Y."/>
            <person name="Jogler C."/>
        </authorList>
    </citation>
    <scope>NUCLEOTIDE SEQUENCE [LARGE SCALE GENOMIC DNA]</scope>
    <source>
        <strain evidence="5 6">SV_7m_r</strain>
    </source>
</reference>
<dbReference type="EMBL" id="CP036272">
    <property type="protein sequence ID" value="QDT59730.1"/>
    <property type="molecule type" value="Genomic_DNA"/>
</dbReference>
<keyword evidence="3" id="KW-0732">Signal</keyword>
<dbReference type="AlphaFoldDB" id="A0A517SUF2"/>
<dbReference type="InterPro" id="IPR002048">
    <property type="entry name" value="EF_hand_dom"/>
</dbReference>
<keyword evidence="6" id="KW-1185">Reference proteome</keyword>
<dbReference type="PANTHER" id="PTHR48081">
    <property type="entry name" value="AB HYDROLASE SUPERFAMILY PROTEIN C4A8.06C"/>
    <property type="match status" value="1"/>
</dbReference>
<evidence type="ECO:0000313" key="6">
    <source>
        <dbReference type="Proteomes" id="UP000315003"/>
    </source>
</evidence>
<feature type="signal peptide" evidence="3">
    <location>
        <begin position="1"/>
        <end position="23"/>
    </location>
</feature>
<dbReference type="GO" id="GO:0004806">
    <property type="term" value="F:triacylglycerol lipase activity"/>
    <property type="evidence" value="ECO:0007669"/>
    <property type="project" value="TreeGrafter"/>
</dbReference>
<protein>
    <submittedName>
        <fullName evidence="5">Carboxylesterase NlhH</fullName>
        <ecNumber evidence="5">3.1.1.1</ecNumber>
    </submittedName>
</protein>
<organism evidence="5 6">
    <name type="scientific">Stieleria bergensis</name>
    <dbReference type="NCBI Taxonomy" id="2528025"/>
    <lineage>
        <taxon>Bacteria</taxon>
        <taxon>Pseudomonadati</taxon>
        <taxon>Planctomycetota</taxon>
        <taxon>Planctomycetia</taxon>
        <taxon>Pirellulales</taxon>
        <taxon>Pirellulaceae</taxon>
        <taxon>Stieleria</taxon>
    </lineage>
</organism>
<dbReference type="InterPro" id="IPR050300">
    <property type="entry name" value="GDXG_lipolytic_enzyme"/>
</dbReference>
<dbReference type="PROSITE" id="PS50222">
    <property type="entry name" value="EF_HAND_2"/>
    <property type="match status" value="1"/>
</dbReference>